<evidence type="ECO:0000259" key="1">
    <source>
        <dbReference type="Pfam" id="PF19054"/>
    </source>
</evidence>
<dbReference type="RefSeq" id="WP_344496748.1">
    <property type="nucleotide sequence ID" value="NZ_BAAAUD010000039.1"/>
</dbReference>
<reference evidence="3" key="1">
    <citation type="journal article" date="2019" name="Int. J. Syst. Evol. Microbiol.">
        <title>The Global Catalogue of Microorganisms (GCM) 10K type strain sequencing project: providing services to taxonomists for standard genome sequencing and annotation.</title>
        <authorList>
            <consortium name="The Broad Institute Genomics Platform"/>
            <consortium name="The Broad Institute Genome Sequencing Center for Infectious Disease"/>
            <person name="Wu L."/>
            <person name="Ma J."/>
        </authorList>
    </citation>
    <scope>NUCLEOTIDE SEQUENCE [LARGE SCALE GENOMIC DNA]</scope>
    <source>
        <strain evidence="3">JCM 9088</strain>
    </source>
</reference>
<proteinExistence type="predicted"/>
<dbReference type="InterPro" id="IPR043917">
    <property type="entry name" value="DUF5753"/>
</dbReference>
<organism evidence="2 3">
    <name type="scientific">Streptomyces enissocaesilis</name>
    <dbReference type="NCBI Taxonomy" id="332589"/>
    <lineage>
        <taxon>Bacteria</taxon>
        <taxon>Bacillati</taxon>
        <taxon>Actinomycetota</taxon>
        <taxon>Actinomycetes</taxon>
        <taxon>Kitasatosporales</taxon>
        <taxon>Streptomycetaceae</taxon>
        <taxon>Streptomyces</taxon>
        <taxon>Streptomyces rochei group</taxon>
    </lineage>
</organism>
<dbReference type="Proteomes" id="UP001500403">
    <property type="component" value="Unassembled WGS sequence"/>
</dbReference>
<feature type="domain" description="DUF5753" evidence="1">
    <location>
        <begin position="2"/>
        <end position="164"/>
    </location>
</feature>
<keyword evidence="3" id="KW-1185">Reference proteome</keyword>
<gene>
    <name evidence="2" type="ORF">GCM10010446_38470</name>
</gene>
<protein>
    <recommendedName>
        <fullName evidence="1">DUF5753 domain-containing protein</fullName>
    </recommendedName>
</protein>
<evidence type="ECO:0000313" key="2">
    <source>
        <dbReference type="EMBL" id="GAA2949600.1"/>
    </source>
</evidence>
<dbReference type="EMBL" id="BAAAUD010000039">
    <property type="protein sequence ID" value="GAA2949600.1"/>
    <property type="molecule type" value="Genomic_DNA"/>
</dbReference>
<sequence length="172" mass="18933">MPGLLQTPSYALALHQAQDVRAEAGVIEDKVDARIKRQAILERSPALHLWVVLDDAVLRRPVGGNDVMAEQIEHLRTMAQRPNVDVQVLQFAAGAHAAGSGGHFVILGRDDEGDPLNSMNVVYLELHKRGLYLDAPSEVQSYKLMFDYLRSQAADTSVSLDLLAAARQELPR</sequence>
<comment type="caution">
    <text evidence="2">The sequence shown here is derived from an EMBL/GenBank/DDBJ whole genome shotgun (WGS) entry which is preliminary data.</text>
</comment>
<dbReference type="Pfam" id="PF19054">
    <property type="entry name" value="DUF5753"/>
    <property type="match status" value="1"/>
</dbReference>
<evidence type="ECO:0000313" key="3">
    <source>
        <dbReference type="Proteomes" id="UP001500403"/>
    </source>
</evidence>
<name>A0ABP6JV27_9ACTN</name>
<accession>A0ABP6JV27</accession>